<feature type="domain" description="DAGKc" evidence="1">
    <location>
        <begin position="12"/>
        <end position="141"/>
    </location>
</feature>
<dbReference type="SUPFAM" id="SSF111331">
    <property type="entry name" value="NAD kinase/diacylglycerol kinase-like"/>
    <property type="match status" value="1"/>
</dbReference>
<dbReference type="InterPro" id="IPR050187">
    <property type="entry name" value="Lipid_Phosphate_FormReg"/>
</dbReference>
<comment type="caution">
    <text evidence="2">The sequence shown here is derived from an EMBL/GenBank/DDBJ whole genome shotgun (WGS) entry which is preliminary data.</text>
</comment>
<evidence type="ECO:0000313" key="2">
    <source>
        <dbReference type="EMBL" id="GAG16536.1"/>
    </source>
</evidence>
<name>X0WUY0_9ZZZZ</name>
<evidence type="ECO:0000259" key="1">
    <source>
        <dbReference type="PROSITE" id="PS50146"/>
    </source>
</evidence>
<feature type="non-terminal residue" evidence="2">
    <location>
        <position position="148"/>
    </location>
</feature>
<dbReference type="GO" id="GO:0005886">
    <property type="term" value="C:plasma membrane"/>
    <property type="evidence" value="ECO:0007669"/>
    <property type="project" value="TreeGrafter"/>
</dbReference>
<dbReference type="EMBL" id="BARS01037896">
    <property type="protein sequence ID" value="GAG16536.1"/>
    <property type="molecule type" value="Genomic_DNA"/>
</dbReference>
<accession>X0WUY0</accession>
<dbReference type="Pfam" id="PF00781">
    <property type="entry name" value="DAGK_cat"/>
    <property type="match status" value="1"/>
</dbReference>
<dbReference type="InterPro" id="IPR017438">
    <property type="entry name" value="ATP-NAD_kinase_N"/>
</dbReference>
<dbReference type="PANTHER" id="PTHR12358">
    <property type="entry name" value="SPHINGOSINE KINASE"/>
    <property type="match status" value="1"/>
</dbReference>
<dbReference type="InterPro" id="IPR001206">
    <property type="entry name" value="Diacylglycerol_kinase_cat_dom"/>
</dbReference>
<sequence>MCNVQLEILEAEMTKKMHIVINPASGQPQPILNQINDVFYPADVEWDVSITRKSGDAARFARQAIAEGAEAVGAYGGDGTVMEVAQAVQGGAIPMAILPGGTANLMSVELGIPKDLTKAAQIMVDPDSVIRHVDMGQVGEQRFMLRVG</sequence>
<protein>
    <recommendedName>
        <fullName evidence="1">DAGKc domain-containing protein</fullName>
    </recommendedName>
</protein>
<dbReference type="AlphaFoldDB" id="X0WUY0"/>
<proteinExistence type="predicted"/>
<reference evidence="2" key="1">
    <citation type="journal article" date="2014" name="Front. Microbiol.">
        <title>High frequency of phylogenetically diverse reductive dehalogenase-homologous genes in deep subseafloor sedimentary metagenomes.</title>
        <authorList>
            <person name="Kawai M."/>
            <person name="Futagami T."/>
            <person name="Toyoda A."/>
            <person name="Takaki Y."/>
            <person name="Nishi S."/>
            <person name="Hori S."/>
            <person name="Arai W."/>
            <person name="Tsubouchi T."/>
            <person name="Morono Y."/>
            <person name="Uchiyama I."/>
            <person name="Ito T."/>
            <person name="Fujiyama A."/>
            <person name="Inagaki F."/>
            <person name="Takami H."/>
        </authorList>
    </citation>
    <scope>NUCLEOTIDE SEQUENCE</scope>
    <source>
        <strain evidence="2">Expedition CK06-06</strain>
    </source>
</reference>
<dbReference type="PROSITE" id="PS50146">
    <property type="entry name" value="DAGK"/>
    <property type="match status" value="1"/>
</dbReference>
<organism evidence="2">
    <name type="scientific">marine sediment metagenome</name>
    <dbReference type="NCBI Taxonomy" id="412755"/>
    <lineage>
        <taxon>unclassified sequences</taxon>
        <taxon>metagenomes</taxon>
        <taxon>ecological metagenomes</taxon>
    </lineage>
</organism>
<dbReference type="InterPro" id="IPR016064">
    <property type="entry name" value="NAD/diacylglycerol_kinase_sf"/>
</dbReference>
<gene>
    <name evidence="2" type="ORF">S01H1_58054</name>
</gene>
<dbReference type="PANTHER" id="PTHR12358:SF106">
    <property type="entry name" value="LIPID KINASE YEGS"/>
    <property type="match status" value="1"/>
</dbReference>
<dbReference type="SMART" id="SM00046">
    <property type="entry name" value="DAGKc"/>
    <property type="match status" value="1"/>
</dbReference>
<dbReference type="Gene3D" id="3.40.50.10330">
    <property type="entry name" value="Probable inorganic polyphosphate/atp-NAD kinase, domain 1"/>
    <property type="match status" value="1"/>
</dbReference>
<dbReference type="GO" id="GO:0016301">
    <property type="term" value="F:kinase activity"/>
    <property type="evidence" value="ECO:0007669"/>
    <property type="project" value="InterPro"/>
</dbReference>